<dbReference type="KEGG" id="psty:BFS30_24530"/>
<keyword evidence="1" id="KW-0472">Membrane</keyword>
<feature type="transmembrane region" description="Helical" evidence="1">
    <location>
        <begin position="82"/>
        <end position="108"/>
    </location>
</feature>
<feature type="transmembrane region" description="Helical" evidence="1">
    <location>
        <begin position="120"/>
        <end position="139"/>
    </location>
</feature>
<dbReference type="OrthoDB" id="9792992at2"/>
<reference evidence="3 4" key="1">
    <citation type="submission" date="2016-08" db="EMBL/GenBank/DDBJ databases">
        <authorList>
            <person name="Seilhamer J.J."/>
        </authorList>
    </citation>
    <scope>NUCLEOTIDE SEQUENCE [LARGE SCALE GENOMIC DNA]</scope>
    <source>
        <strain evidence="3 4">DX4</strain>
    </source>
</reference>
<dbReference type="SUPFAM" id="SSF55874">
    <property type="entry name" value="ATPase domain of HSP90 chaperone/DNA topoisomerase II/histidine kinase"/>
    <property type="match status" value="1"/>
</dbReference>
<dbReference type="RefSeq" id="WP_069381712.1">
    <property type="nucleotide sequence ID" value="NZ_CP017141.1"/>
</dbReference>
<protein>
    <recommendedName>
        <fullName evidence="2">Signal transduction histidine kinase internal region domain-containing protein</fullName>
    </recommendedName>
</protein>
<evidence type="ECO:0000256" key="1">
    <source>
        <dbReference type="SAM" id="Phobius"/>
    </source>
</evidence>
<gene>
    <name evidence="3" type="ORF">BFS30_24530</name>
</gene>
<sequence length="354" mass="40926">MNRKLRIHTLLLYLKATSLKLILLHIFGVMFIIGSQMLLIISAGLNITFKGWLIFVLQTLTFYAGIFWLIPIRSPKTKIIAFVGRLSVLIIGYGFLRGWIIIGGFWHADFWKFVILYDQLVLTSLQLMLVLILSFYIWLYQVGEIKGKQLVIANRKASEALEEKLRIESIMSQLQLSPHHLFGSLNYIKVKSETTNPDIAQIADLLSAILRHTLIDLRKIKKVYLSDEIDLVYNYIELHKKRSKSRVHIDYIDQFKNVGIENKIPPSILLTLTDNVLKYAILNDPDTPAQICLRQESGFMIFHTFNHKRGFPLPGRGIGLKSVRTILDYYYPEHYSLEIADNEETYSLTLKIKL</sequence>
<dbReference type="PANTHER" id="PTHR34220:SF7">
    <property type="entry name" value="SENSOR HISTIDINE KINASE YPDA"/>
    <property type="match status" value="1"/>
</dbReference>
<dbReference type="GO" id="GO:0016020">
    <property type="term" value="C:membrane"/>
    <property type="evidence" value="ECO:0007669"/>
    <property type="project" value="InterPro"/>
</dbReference>
<dbReference type="Proteomes" id="UP000094313">
    <property type="component" value="Chromosome"/>
</dbReference>
<keyword evidence="1" id="KW-0812">Transmembrane</keyword>
<keyword evidence="4" id="KW-1185">Reference proteome</keyword>
<organism evidence="3 4">
    <name type="scientific">Pedobacter steynii</name>
    <dbReference type="NCBI Taxonomy" id="430522"/>
    <lineage>
        <taxon>Bacteria</taxon>
        <taxon>Pseudomonadati</taxon>
        <taxon>Bacteroidota</taxon>
        <taxon>Sphingobacteriia</taxon>
        <taxon>Sphingobacteriales</taxon>
        <taxon>Sphingobacteriaceae</taxon>
        <taxon>Pedobacter</taxon>
    </lineage>
</organism>
<evidence type="ECO:0000313" key="4">
    <source>
        <dbReference type="Proteomes" id="UP000094313"/>
    </source>
</evidence>
<proteinExistence type="predicted"/>
<feature type="transmembrane region" description="Helical" evidence="1">
    <location>
        <begin position="51"/>
        <end position="70"/>
    </location>
</feature>
<dbReference type="PANTHER" id="PTHR34220">
    <property type="entry name" value="SENSOR HISTIDINE KINASE YPDA"/>
    <property type="match status" value="1"/>
</dbReference>
<dbReference type="InterPro" id="IPR050640">
    <property type="entry name" value="Bact_2-comp_sensor_kinase"/>
</dbReference>
<name>A0A1D7QN09_9SPHI</name>
<dbReference type="AlphaFoldDB" id="A0A1D7QN09"/>
<evidence type="ECO:0000259" key="2">
    <source>
        <dbReference type="Pfam" id="PF06580"/>
    </source>
</evidence>
<keyword evidence="1" id="KW-1133">Transmembrane helix</keyword>
<dbReference type="EMBL" id="CP017141">
    <property type="protein sequence ID" value="AOM80050.1"/>
    <property type="molecule type" value="Genomic_DNA"/>
</dbReference>
<dbReference type="InterPro" id="IPR010559">
    <property type="entry name" value="Sig_transdc_His_kin_internal"/>
</dbReference>
<dbReference type="GO" id="GO:0000155">
    <property type="term" value="F:phosphorelay sensor kinase activity"/>
    <property type="evidence" value="ECO:0007669"/>
    <property type="project" value="InterPro"/>
</dbReference>
<dbReference type="InterPro" id="IPR036890">
    <property type="entry name" value="HATPase_C_sf"/>
</dbReference>
<feature type="transmembrane region" description="Helical" evidence="1">
    <location>
        <begin position="21"/>
        <end position="45"/>
    </location>
</feature>
<evidence type="ECO:0000313" key="3">
    <source>
        <dbReference type="EMBL" id="AOM80050.1"/>
    </source>
</evidence>
<dbReference type="Pfam" id="PF06580">
    <property type="entry name" value="His_kinase"/>
    <property type="match status" value="1"/>
</dbReference>
<feature type="domain" description="Signal transduction histidine kinase internal region" evidence="2">
    <location>
        <begin position="172"/>
        <end position="246"/>
    </location>
</feature>
<accession>A0A1D7QN09</accession>